<protein>
    <submittedName>
        <fullName evidence="2">Tetratricopeptide (TPR) repeat protein</fullName>
    </submittedName>
</protein>
<feature type="repeat" description="TPR" evidence="1">
    <location>
        <begin position="120"/>
        <end position="153"/>
    </location>
</feature>
<gene>
    <name evidence="2" type="ORF">HNQ06_000378</name>
</gene>
<evidence type="ECO:0000313" key="3">
    <source>
        <dbReference type="Proteomes" id="UP000575983"/>
    </source>
</evidence>
<dbReference type="Gene3D" id="1.25.40.10">
    <property type="entry name" value="Tetratricopeptide repeat domain"/>
    <property type="match status" value="2"/>
</dbReference>
<sequence length="439" mass="52483">MNNFSFEKALNFYKNGDFKSSLDNLDVFDENFDSLSLKALIYFKKKDYKALLYVLNTYPVVLSEYNFLVKLIDYGKIEKNKDDLGPFENYNLGVFYFNLKEYELALSCFLKAKEQKSDFVQALNNSAVLFEMLGNKDEALKLFFEARDLDQNNSLVKLNIWILKNSESLQTANFLKLDKKFFDANLAFVVNYLMYYFYSIGEISRAIRLSEKFLTDSYYSKYIWHNRATIFHKIGNMTQATTSYVKAILNFPNIYTIYNMHIATVELLKFSPKKSIERMVNDYSNLDLIYLYATLFFLRNRDLEDAYFYMKKLCELNPEPYLKFLKLLESSEDMLIETLLEEFALSLRVNWYLEYLFFIDNSLNLRDPIFVFDHNMRVNTYIWRIKDECIELKFSNNEEKMVQEILHKECVLPEIDISIRDFQNLIEAYKEFRINYQYL</sequence>
<proteinExistence type="predicted"/>
<keyword evidence="1" id="KW-0802">TPR repeat</keyword>
<dbReference type="Proteomes" id="UP000575983">
    <property type="component" value="Unassembled WGS sequence"/>
</dbReference>
<dbReference type="PROSITE" id="PS50005">
    <property type="entry name" value="TPR"/>
    <property type="match status" value="1"/>
</dbReference>
<comment type="caution">
    <text evidence="2">The sequence shown here is derived from an EMBL/GenBank/DDBJ whole genome shotgun (WGS) entry which is preliminary data.</text>
</comment>
<dbReference type="EMBL" id="JACHFC010000001">
    <property type="protein sequence ID" value="MBB6207888.1"/>
    <property type="molecule type" value="Genomic_DNA"/>
</dbReference>
<organism evidence="2 3">
    <name type="scientific">Borreliella lanei</name>
    <dbReference type="NCBI Taxonomy" id="373540"/>
    <lineage>
        <taxon>Bacteria</taxon>
        <taxon>Pseudomonadati</taxon>
        <taxon>Spirochaetota</taxon>
        <taxon>Spirochaetia</taxon>
        <taxon>Spirochaetales</taxon>
        <taxon>Borreliaceae</taxon>
        <taxon>Borreliella</taxon>
    </lineage>
</organism>
<dbReference type="InterPro" id="IPR011990">
    <property type="entry name" value="TPR-like_helical_dom_sf"/>
</dbReference>
<evidence type="ECO:0000313" key="2">
    <source>
        <dbReference type="EMBL" id="MBB6207888.1"/>
    </source>
</evidence>
<name>A0A7X0DJI3_9SPIR</name>
<reference evidence="2 3" key="1">
    <citation type="submission" date="2020-08" db="EMBL/GenBank/DDBJ databases">
        <title>Genomic Encyclopedia of Type Strains, Phase IV (KMG-IV): sequencing the most valuable type-strain genomes for metagenomic binning, comparative biology and taxonomic classification.</title>
        <authorList>
            <person name="Goeker M."/>
        </authorList>
    </citation>
    <scope>NUCLEOTIDE SEQUENCE [LARGE SCALE GENOMIC DNA]</scope>
    <source>
        <strain evidence="2 3">DSM 17992</strain>
    </source>
</reference>
<dbReference type="SMART" id="SM00028">
    <property type="entry name" value="TPR"/>
    <property type="match status" value="3"/>
</dbReference>
<dbReference type="InterPro" id="IPR019734">
    <property type="entry name" value="TPR_rpt"/>
</dbReference>
<dbReference type="SUPFAM" id="SSF48452">
    <property type="entry name" value="TPR-like"/>
    <property type="match status" value="1"/>
</dbReference>
<dbReference type="RefSeq" id="WP_184107286.1">
    <property type="nucleotide sequence ID" value="NZ_CP124054.1"/>
</dbReference>
<dbReference type="Pfam" id="PF13181">
    <property type="entry name" value="TPR_8"/>
    <property type="match status" value="1"/>
</dbReference>
<dbReference type="AlphaFoldDB" id="A0A7X0DJI3"/>
<keyword evidence="3" id="KW-1185">Reference proteome</keyword>
<evidence type="ECO:0000256" key="1">
    <source>
        <dbReference type="PROSITE-ProRule" id="PRU00339"/>
    </source>
</evidence>
<accession>A0A7X0DJI3</accession>